<organism evidence="1 2">
    <name type="scientific">Linderina macrospora</name>
    <dbReference type="NCBI Taxonomy" id="4868"/>
    <lineage>
        <taxon>Eukaryota</taxon>
        <taxon>Fungi</taxon>
        <taxon>Fungi incertae sedis</taxon>
        <taxon>Zoopagomycota</taxon>
        <taxon>Kickxellomycotina</taxon>
        <taxon>Kickxellomycetes</taxon>
        <taxon>Kickxellales</taxon>
        <taxon>Kickxellaceae</taxon>
        <taxon>Linderina</taxon>
    </lineage>
</organism>
<dbReference type="EMBL" id="JANBPW010001833">
    <property type="protein sequence ID" value="KAJ1942945.1"/>
    <property type="molecule type" value="Genomic_DNA"/>
</dbReference>
<comment type="caution">
    <text evidence="1">The sequence shown here is derived from an EMBL/GenBank/DDBJ whole genome shotgun (WGS) entry which is preliminary data.</text>
</comment>
<protein>
    <submittedName>
        <fullName evidence="1">Regulator of Ty1 Transposition</fullName>
    </submittedName>
</protein>
<sequence>LPKPTTQFLKGYVVAIDSQLRPLLSEGAIAQLNQRLAEAGATSAQISGQGSDSPAYNWKSVDILICHSRSGYDYSKASRLGKIVGSFVWLYHLFFTEKLVPPTKRLLHYPVPDTAARGMAGMVITTSHYTGASKEYLKKLILAMGAEYTPNMTRRNTHLITAMPEGLKYARAMDWDIHVINHIWLEQSFQRWKALSVSHASFTYFPSLPILNSMVGNTEVNVSKLPVWVDAAAGDSIAESSDLDILSDSELDSEIHVDTKQGASGARNLAVRTSQGHIYPVPADDDAVPPNGNSSDDDDDSNIIPESSDELDTANAKDKQTDPDSVAAGQVRQSSRRAAMAASKSLGQMMKAANIFETEMKREKSHRRSAKRSLASETGIGELGSQTDGAKRARTTPRPKHIVRIMFTQVRPSAGEQQSIIAMGGEIVDTPELATHLVAKKVGKTAKMLEAVASGRIAIVGRAWMDDSLERGRWIPVGPTDDKGCEYGETEKYQLVDTAAESRWNFVLRDSLQRAHKHRMFDGVTVFITPHTVPAMDVLRPLIECAGGQAVEKLTKAKLTTLINQSIHISKSKSEDDERIPPLLVISCAEDKDMWTRFDLSKDKQMPIYGSEVLLVGLLRQRLLRSSTEFLCRHK</sequence>
<keyword evidence="2" id="KW-1185">Reference proteome</keyword>
<dbReference type="Proteomes" id="UP001150603">
    <property type="component" value="Unassembled WGS sequence"/>
</dbReference>
<proteinExistence type="predicted"/>
<gene>
    <name evidence="1" type="primary">ESC4_2</name>
    <name evidence="1" type="ORF">FBU59_003052</name>
</gene>
<evidence type="ECO:0000313" key="1">
    <source>
        <dbReference type="EMBL" id="KAJ1942945.1"/>
    </source>
</evidence>
<feature type="non-terminal residue" evidence="1">
    <location>
        <position position="1"/>
    </location>
</feature>
<evidence type="ECO:0000313" key="2">
    <source>
        <dbReference type="Proteomes" id="UP001150603"/>
    </source>
</evidence>
<reference evidence="1" key="1">
    <citation type="submission" date="2022-07" db="EMBL/GenBank/DDBJ databases">
        <title>Phylogenomic reconstructions and comparative analyses of Kickxellomycotina fungi.</title>
        <authorList>
            <person name="Reynolds N.K."/>
            <person name="Stajich J.E."/>
            <person name="Barry K."/>
            <person name="Grigoriev I.V."/>
            <person name="Crous P."/>
            <person name="Smith M.E."/>
        </authorList>
    </citation>
    <scope>NUCLEOTIDE SEQUENCE</scope>
    <source>
        <strain evidence="1">NRRL 5244</strain>
    </source>
</reference>
<name>A0ACC1J9K0_9FUNG</name>
<accession>A0ACC1J9K0</accession>